<dbReference type="InterPro" id="IPR023271">
    <property type="entry name" value="Aquaporin-like"/>
</dbReference>
<gene>
    <name evidence="6" type="ORF">LZT28_22345</name>
</gene>
<dbReference type="Gene3D" id="1.20.1080.10">
    <property type="entry name" value="Glycerol uptake facilitator protein"/>
    <property type="match status" value="1"/>
</dbReference>
<keyword evidence="4 5" id="KW-0472">Membrane</keyword>
<reference evidence="6" key="1">
    <citation type="submission" date="2022-01" db="EMBL/GenBank/DDBJ databases">
        <title>Comparison of Fish pathogen Aeromonas spp.</title>
        <authorList>
            <person name="Dubey S."/>
            <person name="Sorum H."/>
            <person name="Munangandu H.M."/>
        </authorList>
    </citation>
    <scope>NUCLEOTIDE SEQUENCE</scope>
    <source>
        <strain evidence="6">SD/21-15</strain>
    </source>
</reference>
<evidence type="ECO:0000256" key="5">
    <source>
        <dbReference type="SAM" id="Phobius"/>
    </source>
</evidence>
<evidence type="ECO:0000256" key="3">
    <source>
        <dbReference type="ARBA" id="ARBA00022989"/>
    </source>
</evidence>
<feature type="transmembrane region" description="Helical" evidence="5">
    <location>
        <begin position="12"/>
        <end position="30"/>
    </location>
</feature>
<evidence type="ECO:0000256" key="2">
    <source>
        <dbReference type="ARBA" id="ARBA00022692"/>
    </source>
</evidence>
<evidence type="ECO:0000256" key="4">
    <source>
        <dbReference type="ARBA" id="ARBA00023136"/>
    </source>
</evidence>
<dbReference type="GO" id="GO:0016020">
    <property type="term" value="C:membrane"/>
    <property type="evidence" value="ECO:0007669"/>
    <property type="project" value="UniProtKB-SubCell"/>
</dbReference>
<evidence type="ECO:0000313" key="6">
    <source>
        <dbReference type="EMBL" id="MCV3290920.1"/>
    </source>
</evidence>
<evidence type="ECO:0000313" key="7">
    <source>
        <dbReference type="Proteomes" id="UP001208651"/>
    </source>
</evidence>
<keyword evidence="3 5" id="KW-1133">Transmembrane helix</keyword>
<name>A0AAW5RVI4_AERME</name>
<dbReference type="Proteomes" id="UP001208651">
    <property type="component" value="Unassembled WGS sequence"/>
</dbReference>
<dbReference type="AlphaFoldDB" id="A0AAW5RVI4"/>
<protein>
    <submittedName>
        <fullName evidence="6">Aquaporin</fullName>
    </submittedName>
</protein>
<dbReference type="SUPFAM" id="SSF81338">
    <property type="entry name" value="Aquaporin-like"/>
    <property type="match status" value="1"/>
</dbReference>
<dbReference type="EMBL" id="JAJVCY010000099">
    <property type="protein sequence ID" value="MCV3290920.1"/>
    <property type="molecule type" value="Genomic_DNA"/>
</dbReference>
<accession>A0AAW5RVI4</accession>
<comment type="caution">
    <text evidence="6">The sequence shown here is derived from an EMBL/GenBank/DDBJ whole genome shotgun (WGS) entry which is preliminary data.</text>
</comment>
<keyword evidence="2 5" id="KW-0812">Transmembrane</keyword>
<sequence>MSDWAIGQMWLFWVAPIAGAIMGALAYRLVATEKK</sequence>
<organism evidence="6 7">
    <name type="scientific">Aeromonas media</name>
    <dbReference type="NCBI Taxonomy" id="651"/>
    <lineage>
        <taxon>Bacteria</taxon>
        <taxon>Pseudomonadati</taxon>
        <taxon>Pseudomonadota</taxon>
        <taxon>Gammaproteobacteria</taxon>
        <taxon>Aeromonadales</taxon>
        <taxon>Aeromonadaceae</taxon>
        <taxon>Aeromonas</taxon>
    </lineage>
</organism>
<evidence type="ECO:0000256" key="1">
    <source>
        <dbReference type="ARBA" id="ARBA00004141"/>
    </source>
</evidence>
<proteinExistence type="predicted"/>
<comment type="subcellular location">
    <subcellularLocation>
        <location evidence="1">Membrane</location>
        <topology evidence="1">Multi-pass membrane protein</topology>
    </subcellularLocation>
</comment>